<evidence type="ECO:0000313" key="9">
    <source>
        <dbReference type="EMBL" id="MBO0951568.1"/>
    </source>
</evidence>
<dbReference type="Gene3D" id="1.10.1740.10">
    <property type="match status" value="1"/>
</dbReference>
<evidence type="ECO:0000256" key="3">
    <source>
        <dbReference type="ARBA" id="ARBA00023082"/>
    </source>
</evidence>
<evidence type="ECO:0000313" key="10">
    <source>
        <dbReference type="Proteomes" id="UP000664628"/>
    </source>
</evidence>
<comment type="similarity">
    <text evidence="1">Belongs to the sigma-70 factor family. ECF subfamily.</text>
</comment>
<dbReference type="SUPFAM" id="SSF88659">
    <property type="entry name" value="Sigma3 and sigma4 domains of RNA polymerase sigma factors"/>
    <property type="match status" value="1"/>
</dbReference>
<feature type="domain" description="RNA polymerase sigma-70 region 4" evidence="8">
    <location>
        <begin position="122"/>
        <end position="168"/>
    </location>
</feature>
<keyword evidence="3" id="KW-0731">Sigma factor</keyword>
<reference evidence="9 10" key="1">
    <citation type="submission" date="2021-03" db="EMBL/GenBank/DDBJ databases">
        <title>Fibrella sp. HMF5405 genome sequencing and assembly.</title>
        <authorList>
            <person name="Kang H."/>
            <person name="Kim H."/>
            <person name="Bae S."/>
            <person name="Joh K."/>
        </authorList>
    </citation>
    <scope>NUCLEOTIDE SEQUENCE [LARGE SCALE GENOMIC DNA]</scope>
    <source>
        <strain evidence="9 10">HMF5405</strain>
    </source>
</reference>
<dbReference type="InterPro" id="IPR014284">
    <property type="entry name" value="RNA_pol_sigma-70_dom"/>
</dbReference>
<dbReference type="Pfam" id="PF04542">
    <property type="entry name" value="Sigma70_r2"/>
    <property type="match status" value="1"/>
</dbReference>
<dbReference type="SUPFAM" id="SSF88946">
    <property type="entry name" value="Sigma2 domain of RNA polymerase sigma factors"/>
    <property type="match status" value="1"/>
</dbReference>
<dbReference type="Gene3D" id="1.10.10.10">
    <property type="entry name" value="Winged helix-like DNA-binding domain superfamily/Winged helix DNA-binding domain"/>
    <property type="match status" value="1"/>
</dbReference>
<dbReference type="NCBIfam" id="TIGR02937">
    <property type="entry name" value="sigma70-ECF"/>
    <property type="match status" value="1"/>
</dbReference>
<dbReference type="InterPro" id="IPR036388">
    <property type="entry name" value="WH-like_DNA-bd_sf"/>
</dbReference>
<evidence type="ECO:0000259" key="8">
    <source>
        <dbReference type="Pfam" id="PF04545"/>
    </source>
</evidence>
<keyword evidence="4" id="KW-0238">DNA-binding</keyword>
<evidence type="ECO:0000256" key="4">
    <source>
        <dbReference type="ARBA" id="ARBA00023125"/>
    </source>
</evidence>
<gene>
    <name evidence="9" type="ORF">J2I46_23490</name>
</gene>
<feature type="transmembrane region" description="Helical" evidence="6">
    <location>
        <begin position="20"/>
        <end position="39"/>
    </location>
</feature>
<dbReference type="EMBL" id="JAFMYW010000008">
    <property type="protein sequence ID" value="MBO0951568.1"/>
    <property type="molecule type" value="Genomic_DNA"/>
</dbReference>
<dbReference type="InterPro" id="IPR007627">
    <property type="entry name" value="RNA_pol_sigma70_r2"/>
</dbReference>
<evidence type="ECO:0000259" key="7">
    <source>
        <dbReference type="Pfam" id="PF04542"/>
    </source>
</evidence>
<keyword evidence="6" id="KW-1133">Transmembrane helix</keyword>
<dbReference type="InterPro" id="IPR013325">
    <property type="entry name" value="RNA_pol_sigma_r2"/>
</dbReference>
<dbReference type="InterPro" id="IPR039425">
    <property type="entry name" value="RNA_pol_sigma-70-like"/>
</dbReference>
<feature type="domain" description="RNA polymerase sigma-70 region 2" evidence="7">
    <location>
        <begin position="26"/>
        <end position="94"/>
    </location>
</feature>
<evidence type="ECO:0000256" key="2">
    <source>
        <dbReference type="ARBA" id="ARBA00023015"/>
    </source>
</evidence>
<comment type="caution">
    <text evidence="9">The sequence shown here is derived from an EMBL/GenBank/DDBJ whole genome shotgun (WGS) entry which is preliminary data.</text>
</comment>
<dbReference type="InterPro" id="IPR007630">
    <property type="entry name" value="RNA_pol_sigma70_r4"/>
</dbReference>
<dbReference type="RefSeq" id="WP_207331519.1">
    <property type="nucleotide sequence ID" value="NZ_JAFMYW010000008.1"/>
</dbReference>
<sequence>MSPSPQAEEHLIASLLADHPAAFATLYTTYAPGLLRLLVRMLHDRGRAEDLLQDAFLKIWLNRQAYDAQQGKLLTWMLTIARNLALDELKHQKRLQTAAPYLTDEPCFSTTSEGPLHYSVTAHLAPKYQEIIDLVYNQAYTREEVAQALGLPLGTVKTRYRFALQQLRCILYQDIHHYHKRASTGAGCGQRDIDFNS</sequence>
<keyword evidence="6" id="KW-0812">Transmembrane</keyword>
<name>A0ABS3JQ15_9BACT</name>
<keyword evidence="2" id="KW-0805">Transcription regulation</keyword>
<dbReference type="PANTHER" id="PTHR43133:SF62">
    <property type="entry name" value="RNA POLYMERASE SIGMA FACTOR SIGZ"/>
    <property type="match status" value="1"/>
</dbReference>
<dbReference type="Proteomes" id="UP000664628">
    <property type="component" value="Unassembled WGS sequence"/>
</dbReference>
<protein>
    <submittedName>
        <fullName evidence="9">RNA polymerase sigma factor</fullName>
    </submittedName>
</protein>
<evidence type="ECO:0000256" key="5">
    <source>
        <dbReference type="ARBA" id="ARBA00023163"/>
    </source>
</evidence>
<dbReference type="Pfam" id="PF04545">
    <property type="entry name" value="Sigma70_r4"/>
    <property type="match status" value="1"/>
</dbReference>
<proteinExistence type="inferred from homology"/>
<keyword evidence="10" id="KW-1185">Reference proteome</keyword>
<accession>A0ABS3JQ15</accession>
<organism evidence="9 10">
    <name type="scientific">Fibrella forsythiae</name>
    <dbReference type="NCBI Taxonomy" id="2817061"/>
    <lineage>
        <taxon>Bacteria</taxon>
        <taxon>Pseudomonadati</taxon>
        <taxon>Bacteroidota</taxon>
        <taxon>Cytophagia</taxon>
        <taxon>Cytophagales</taxon>
        <taxon>Spirosomataceae</taxon>
        <taxon>Fibrella</taxon>
    </lineage>
</organism>
<keyword evidence="5" id="KW-0804">Transcription</keyword>
<evidence type="ECO:0000256" key="6">
    <source>
        <dbReference type="SAM" id="Phobius"/>
    </source>
</evidence>
<keyword evidence="6" id="KW-0472">Membrane</keyword>
<dbReference type="InterPro" id="IPR013324">
    <property type="entry name" value="RNA_pol_sigma_r3/r4-like"/>
</dbReference>
<dbReference type="PANTHER" id="PTHR43133">
    <property type="entry name" value="RNA POLYMERASE ECF-TYPE SIGMA FACTO"/>
    <property type="match status" value="1"/>
</dbReference>
<evidence type="ECO:0000256" key="1">
    <source>
        <dbReference type="ARBA" id="ARBA00010641"/>
    </source>
</evidence>
<dbReference type="CDD" id="cd06171">
    <property type="entry name" value="Sigma70_r4"/>
    <property type="match status" value="1"/>
</dbReference>